<proteinExistence type="predicted"/>
<sequence length="328" mass="37026">MTKRKVDEAATKAKHNVDQSTTNDTVDQSTQIGISIISNIQPETIQKSLARQAIDDEATIKKAEIENNHNATKEEKDVARQKVDEEVIKAMNNIAQSTTNSDVEIAKESGKHAIDEIQPEIVKKSVAKQTIDELAKQKKAEIDQTPNATKEEKDAAKQKVEEAVMRAKKLLEGANTNSDVDQTTEQGKQSINSIQVEVIKKADALSKLEVELQKLKDKVSSDQTFTIDEKLFIKQKLDESYKKAEEKVNQAQTNKQVDNIKIHYLQEFNKIVLIDKVKLKAKSQIFDVANKRKAYIKGLTNISEYNRNKAYKQIDVYVMTALNKLVKM</sequence>
<organism evidence="4 5">
    <name type="scientific">Staphylococcus hominis</name>
    <dbReference type="NCBI Taxonomy" id="1290"/>
    <lineage>
        <taxon>Bacteria</taxon>
        <taxon>Bacillati</taxon>
        <taxon>Bacillota</taxon>
        <taxon>Bacilli</taxon>
        <taxon>Bacillales</taxon>
        <taxon>Staphylococcaceae</taxon>
        <taxon>Staphylococcus</taxon>
    </lineage>
</organism>
<keyword evidence="1" id="KW-0175">Coiled coil</keyword>
<evidence type="ECO:0000256" key="1">
    <source>
        <dbReference type="SAM" id="Coils"/>
    </source>
</evidence>
<dbReference type="Proteomes" id="UP000509636">
    <property type="component" value="Chromosome"/>
</dbReference>
<name>A0A6N0I4L2_STAHO</name>
<feature type="region of interest" description="Disordered" evidence="2">
    <location>
        <begin position="1"/>
        <end position="26"/>
    </location>
</feature>
<feature type="domain" description="DUF1542" evidence="3">
    <location>
        <begin position="47"/>
        <end position="121"/>
    </location>
</feature>
<dbReference type="EMBL" id="CP054550">
    <property type="protein sequence ID" value="QKQ29472.1"/>
    <property type="molecule type" value="Genomic_DNA"/>
</dbReference>
<feature type="coiled-coil region" evidence="1">
    <location>
        <begin position="157"/>
        <end position="261"/>
    </location>
</feature>
<evidence type="ECO:0000313" key="4">
    <source>
        <dbReference type="EMBL" id="QKQ29472.1"/>
    </source>
</evidence>
<gene>
    <name evidence="4" type="ORF">FOB69_11810</name>
</gene>
<reference evidence="4 5" key="1">
    <citation type="submission" date="2019-09" db="EMBL/GenBank/DDBJ databases">
        <title>FDA dAtabase for Regulatory Grade micrObial Sequences (FDA-ARGOS): Supporting development and validation of Infectious Disease Dx tests.</title>
        <authorList>
            <person name="Sciortino C."/>
            <person name="Tallon L."/>
            <person name="Sadzewicz L."/>
            <person name="Vavikolanu K."/>
            <person name="Mehta A."/>
            <person name="Aluvathingal J."/>
            <person name="Nadendla S."/>
            <person name="Nandy P."/>
            <person name="Geyer C."/>
            <person name="Yan Y."/>
            <person name="Sichtig H."/>
        </authorList>
    </citation>
    <scope>NUCLEOTIDE SEQUENCE [LARGE SCALE GENOMIC DNA]</scope>
    <source>
        <strain evidence="4 5">FDAARGOS_661</strain>
    </source>
</reference>
<dbReference type="AlphaFoldDB" id="A0A6N0I4L2"/>
<feature type="domain" description="DUF1542" evidence="3">
    <location>
        <begin position="3"/>
        <end position="44"/>
    </location>
</feature>
<feature type="domain" description="DUF1542" evidence="3">
    <location>
        <begin position="200"/>
        <end position="271"/>
    </location>
</feature>
<dbReference type="InterPro" id="IPR011439">
    <property type="entry name" value="DUF1542"/>
</dbReference>
<feature type="domain" description="DUF1542" evidence="3">
    <location>
        <begin position="123"/>
        <end position="198"/>
    </location>
</feature>
<evidence type="ECO:0000256" key="2">
    <source>
        <dbReference type="SAM" id="MobiDB-lite"/>
    </source>
</evidence>
<evidence type="ECO:0000259" key="3">
    <source>
        <dbReference type="Pfam" id="PF07564"/>
    </source>
</evidence>
<protein>
    <submittedName>
        <fullName evidence="4">DUF1542 domain-containing protein</fullName>
    </submittedName>
</protein>
<feature type="compositionally biased region" description="Basic and acidic residues" evidence="2">
    <location>
        <begin position="1"/>
        <end position="17"/>
    </location>
</feature>
<dbReference type="Pfam" id="PF07564">
    <property type="entry name" value="DUF1542"/>
    <property type="match status" value="4"/>
</dbReference>
<evidence type="ECO:0000313" key="5">
    <source>
        <dbReference type="Proteomes" id="UP000509636"/>
    </source>
</evidence>
<accession>A0A6N0I4L2</accession>